<organism evidence="1 2">
    <name type="scientific">Synechococcus phage S-SCSM1</name>
    <dbReference type="NCBI Taxonomy" id="2588487"/>
    <lineage>
        <taxon>Viruses</taxon>
        <taxon>Duplodnaviria</taxon>
        <taxon>Heunggongvirae</taxon>
        <taxon>Uroviricota</taxon>
        <taxon>Caudoviricetes</taxon>
        <taxon>Pantevenvirales</taxon>
        <taxon>Kyanoviridae</taxon>
        <taxon>Zhoulongquanvirus</taxon>
        <taxon>Zhoulongquanvirus esscess</taxon>
    </lineage>
</organism>
<keyword evidence="2" id="KW-1185">Reference proteome</keyword>
<evidence type="ECO:0000313" key="1">
    <source>
        <dbReference type="EMBL" id="QFG06539.2"/>
    </source>
</evidence>
<dbReference type="Proteomes" id="UP000515683">
    <property type="component" value="Segment"/>
</dbReference>
<evidence type="ECO:0000313" key="2">
    <source>
        <dbReference type="Proteomes" id="UP000515683"/>
    </source>
</evidence>
<accession>A0A6M2ZI96</accession>
<gene>
    <name evidence="1" type="ORF">SSCSM1_275</name>
</gene>
<sequence length="43" mass="4983">MQTPNIVRRTGYHQFKTIPNTKQPKFIKVLDPKSLKVSIISTK</sequence>
<name>A0A6M2ZI96_9CAUD</name>
<proteinExistence type="predicted"/>
<dbReference type="EMBL" id="MK867354">
    <property type="protein sequence ID" value="QFG06539.2"/>
    <property type="molecule type" value="Genomic_DNA"/>
</dbReference>
<reference evidence="1" key="1">
    <citation type="submission" date="2019-04" db="EMBL/GenBank/DDBJ databases">
        <title>Genomic and proteomic characterization of cyanophage S-SCSM1 provides new insights into understanding the viral gene diversity and phage-host interactions.</title>
        <authorList>
            <person name="Wang Q."/>
            <person name="Xu Y."/>
            <person name="Jiao N."/>
            <person name="Zhang R."/>
        </authorList>
    </citation>
    <scope>NUCLEOTIDE SEQUENCE [LARGE SCALE GENOMIC DNA]</scope>
</reference>
<protein>
    <submittedName>
        <fullName evidence="1">Uncharacterized protein</fullName>
    </submittedName>
</protein>